<comment type="caution">
    <text evidence="1">The sequence shown here is derived from an EMBL/GenBank/DDBJ whole genome shotgun (WGS) entry which is preliminary data.</text>
</comment>
<keyword evidence="2" id="KW-1185">Reference proteome</keyword>
<dbReference type="AlphaFoldDB" id="A0A4Y2H5L9"/>
<protein>
    <submittedName>
        <fullName evidence="1">Uncharacterized protein</fullName>
    </submittedName>
</protein>
<dbReference type="Proteomes" id="UP000499080">
    <property type="component" value="Unassembled WGS sequence"/>
</dbReference>
<evidence type="ECO:0000313" key="2">
    <source>
        <dbReference type="Proteomes" id="UP000499080"/>
    </source>
</evidence>
<name>A0A4Y2H5L9_ARAVE</name>
<proteinExistence type="predicted"/>
<gene>
    <name evidence="1" type="ORF">AVEN_117971_1</name>
</gene>
<evidence type="ECO:0000313" key="1">
    <source>
        <dbReference type="EMBL" id="GBM60459.1"/>
    </source>
</evidence>
<dbReference type="EMBL" id="BGPR01001724">
    <property type="protein sequence ID" value="GBM60459.1"/>
    <property type="molecule type" value="Genomic_DNA"/>
</dbReference>
<organism evidence="1 2">
    <name type="scientific">Araneus ventricosus</name>
    <name type="common">Orbweaver spider</name>
    <name type="synonym">Epeira ventricosa</name>
    <dbReference type="NCBI Taxonomy" id="182803"/>
    <lineage>
        <taxon>Eukaryota</taxon>
        <taxon>Metazoa</taxon>
        <taxon>Ecdysozoa</taxon>
        <taxon>Arthropoda</taxon>
        <taxon>Chelicerata</taxon>
        <taxon>Arachnida</taxon>
        <taxon>Araneae</taxon>
        <taxon>Araneomorphae</taxon>
        <taxon>Entelegynae</taxon>
        <taxon>Araneoidea</taxon>
        <taxon>Araneidae</taxon>
        <taxon>Araneus</taxon>
    </lineage>
</organism>
<reference evidence="1 2" key="1">
    <citation type="journal article" date="2019" name="Sci. Rep.">
        <title>Orb-weaving spider Araneus ventricosus genome elucidates the spidroin gene catalogue.</title>
        <authorList>
            <person name="Kono N."/>
            <person name="Nakamura H."/>
            <person name="Ohtoshi R."/>
            <person name="Moran D.A.P."/>
            <person name="Shinohara A."/>
            <person name="Yoshida Y."/>
            <person name="Fujiwara M."/>
            <person name="Mori M."/>
            <person name="Tomita M."/>
            <person name="Arakawa K."/>
        </authorList>
    </citation>
    <scope>NUCLEOTIDE SEQUENCE [LARGE SCALE GENOMIC DNA]</scope>
</reference>
<accession>A0A4Y2H5L9</accession>
<sequence>MGLVYASLWFKIRSDKKKEKLKTISSAYLKPIIFIRIENWRLIRKKQKAQNIFHLPAFHFKGENPSYFFAVKEGVISADLIDTKPAYTAGFRRDLLYDPYDPGYEMMHVK</sequence>